<evidence type="ECO:0000313" key="3">
    <source>
        <dbReference type="Proteomes" id="UP000563524"/>
    </source>
</evidence>
<dbReference type="InterPro" id="IPR038084">
    <property type="entry name" value="PduO/GlcC-like_sf"/>
</dbReference>
<feature type="chain" id="PRO_5032941125" evidence="1">
    <location>
        <begin position="23"/>
        <end position="156"/>
    </location>
</feature>
<keyword evidence="3" id="KW-1185">Reference proteome</keyword>
<keyword evidence="1" id="KW-0732">Signal</keyword>
<dbReference type="PANTHER" id="PTHR34309:SF1">
    <property type="entry name" value="PROTEIN GLCG"/>
    <property type="match status" value="1"/>
</dbReference>
<proteinExistence type="predicted"/>
<protein>
    <submittedName>
        <fullName evidence="2">Uncharacterized protein GlcG (DUF336 family)</fullName>
    </submittedName>
</protein>
<dbReference type="InterPro" id="IPR005624">
    <property type="entry name" value="PduO/GlcC-like"/>
</dbReference>
<organism evidence="2 3">
    <name type="scientific">Parvularcula dongshanensis</name>
    <dbReference type="NCBI Taxonomy" id="1173995"/>
    <lineage>
        <taxon>Bacteria</taxon>
        <taxon>Pseudomonadati</taxon>
        <taxon>Pseudomonadota</taxon>
        <taxon>Alphaproteobacteria</taxon>
        <taxon>Parvularculales</taxon>
        <taxon>Parvularculaceae</taxon>
        <taxon>Parvularcula</taxon>
    </lineage>
</organism>
<comment type="caution">
    <text evidence="2">The sequence shown here is derived from an EMBL/GenBank/DDBJ whole genome shotgun (WGS) entry which is preliminary data.</text>
</comment>
<dbReference type="EMBL" id="JACHOB010000004">
    <property type="protein sequence ID" value="MBB4659597.1"/>
    <property type="molecule type" value="Genomic_DNA"/>
</dbReference>
<name>A0A840I499_9PROT</name>
<reference evidence="2 3" key="1">
    <citation type="submission" date="2020-08" db="EMBL/GenBank/DDBJ databases">
        <title>Genomic Encyclopedia of Type Strains, Phase IV (KMG-IV): sequencing the most valuable type-strain genomes for metagenomic binning, comparative biology and taxonomic classification.</title>
        <authorList>
            <person name="Goeker M."/>
        </authorList>
    </citation>
    <scope>NUCLEOTIDE SEQUENCE [LARGE SCALE GENOMIC DNA]</scope>
    <source>
        <strain evidence="2 3">DSM 102850</strain>
    </source>
</reference>
<sequence length="156" mass="15909">MFRHTIAVAASIAAIFPLAACAQTARPHLDYDAAAAVRDGCLALAETEGWNMAVSVHDGAGDLVTFAAMDDAIPAVTEVARWKGHAAATFRFSTATMREWNAPNVPNIATVGGGVPLFTEAGEPLGGVGASGASQEQDIECAEAGATAAGLRTSRP</sequence>
<feature type="signal peptide" evidence="1">
    <location>
        <begin position="1"/>
        <end position="22"/>
    </location>
</feature>
<dbReference type="Pfam" id="PF03928">
    <property type="entry name" value="HbpS-like"/>
    <property type="match status" value="1"/>
</dbReference>
<dbReference type="AlphaFoldDB" id="A0A840I499"/>
<dbReference type="RefSeq" id="WP_183818346.1">
    <property type="nucleotide sequence ID" value="NZ_JACHOB010000004.1"/>
</dbReference>
<evidence type="ECO:0000313" key="2">
    <source>
        <dbReference type="EMBL" id="MBB4659597.1"/>
    </source>
</evidence>
<gene>
    <name evidence="2" type="ORF">GGQ59_002134</name>
</gene>
<dbReference type="Proteomes" id="UP000563524">
    <property type="component" value="Unassembled WGS sequence"/>
</dbReference>
<dbReference type="InterPro" id="IPR052517">
    <property type="entry name" value="GlcG_carb_metab_protein"/>
</dbReference>
<evidence type="ECO:0000256" key="1">
    <source>
        <dbReference type="SAM" id="SignalP"/>
    </source>
</evidence>
<accession>A0A840I499</accession>
<dbReference type="SUPFAM" id="SSF143744">
    <property type="entry name" value="GlcG-like"/>
    <property type="match status" value="1"/>
</dbReference>
<dbReference type="PANTHER" id="PTHR34309">
    <property type="entry name" value="SLR1406 PROTEIN"/>
    <property type="match status" value="1"/>
</dbReference>
<dbReference type="Gene3D" id="3.30.450.150">
    <property type="entry name" value="Haem-degrading domain"/>
    <property type="match status" value="1"/>
</dbReference>